<keyword evidence="1" id="KW-0472">Membrane</keyword>
<keyword evidence="1" id="KW-0812">Transmembrane</keyword>
<evidence type="ECO:0000256" key="1">
    <source>
        <dbReference type="SAM" id="Phobius"/>
    </source>
</evidence>
<proteinExistence type="predicted"/>
<dbReference type="KEGG" id="vg:55626456"/>
<accession>A0A6C0R0J4</accession>
<sequence length="87" mass="10058">MWGKIKEFFTHKSLRELATTLNAFCIVEIVVIGFFSWQAYDLLQWYKEITTPVTFNATAFWAAISGIVAAVFSALKYINHTYEARKE</sequence>
<evidence type="ECO:0000313" key="2">
    <source>
        <dbReference type="EMBL" id="QHZ59755.1"/>
    </source>
</evidence>
<organism evidence="2 3">
    <name type="scientific">Alteromonas phage vB_AmeM_PT11-V22</name>
    <dbReference type="NCBI Taxonomy" id="2704031"/>
    <lineage>
        <taxon>Viruses</taxon>
        <taxon>Duplodnaviria</taxon>
        <taxon>Heunggongvirae</taxon>
        <taxon>Uroviricota</taxon>
        <taxon>Caudoviricetes</taxon>
        <taxon>Myoalterovirus</taxon>
        <taxon>Myoalterovirus PT11V22</taxon>
    </lineage>
</organism>
<feature type="transmembrane region" description="Helical" evidence="1">
    <location>
        <begin position="21"/>
        <end position="40"/>
    </location>
</feature>
<dbReference type="Proteomes" id="UP000479357">
    <property type="component" value="Segment"/>
</dbReference>
<keyword evidence="3" id="KW-1185">Reference proteome</keyword>
<name>A0A6C0R0J4_9CAUD</name>
<evidence type="ECO:0000313" key="3">
    <source>
        <dbReference type="Proteomes" id="UP000479357"/>
    </source>
</evidence>
<dbReference type="RefSeq" id="YP_009855716.1">
    <property type="nucleotide sequence ID" value="NC_048847.1"/>
</dbReference>
<protein>
    <submittedName>
        <fullName evidence="2">Uncharacterized protein</fullName>
    </submittedName>
</protein>
<feature type="transmembrane region" description="Helical" evidence="1">
    <location>
        <begin position="60"/>
        <end position="78"/>
    </location>
</feature>
<dbReference type="EMBL" id="MN877442">
    <property type="protein sequence ID" value="QHZ59755.1"/>
    <property type="molecule type" value="Genomic_DNA"/>
</dbReference>
<reference evidence="2 3" key="1">
    <citation type="submission" date="2019-12" db="EMBL/GenBank/DDBJ databases">
        <title>Alteromonas phage V22 represents a new genus of marine bacteriophages that requires a novel tail fiber chaperone for host recognition.</title>
        <authorList>
            <person name="Gonzalez-Serrano R."/>
            <person name="Dunne M."/>
            <person name="Rosselli R."/>
            <person name="Martin-Cuadrado A.-B."/>
            <person name="Grosboillot V."/>
            <person name="Zinsli L."/>
            <person name="Roda-Garcia J.J."/>
            <person name="Loessner M.J."/>
            <person name="Rodriguez-Valera F."/>
        </authorList>
    </citation>
    <scope>NUCLEOTIDE SEQUENCE [LARGE SCALE GENOMIC DNA]</scope>
</reference>
<keyword evidence="1" id="KW-1133">Transmembrane helix</keyword>
<dbReference type="GeneID" id="55626456"/>